<organism evidence="4 5">
    <name type="scientific">Salipiger abyssi</name>
    <dbReference type="NCBI Taxonomy" id="1250539"/>
    <lineage>
        <taxon>Bacteria</taxon>
        <taxon>Pseudomonadati</taxon>
        <taxon>Pseudomonadota</taxon>
        <taxon>Alphaproteobacteria</taxon>
        <taxon>Rhodobacterales</taxon>
        <taxon>Roseobacteraceae</taxon>
        <taxon>Salipiger</taxon>
    </lineage>
</organism>
<evidence type="ECO:0000313" key="4">
    <source>
        <dbReference type="EMBL" id="APZ50827.1"/>
    </source>
</evidence>
<feature type="chain" id="PRO_5012681720" evidence="3">
    <location>
        <begin position="25"/>
        <end position="439"/>
    </location>
</feature>
<geneLocation type="plasmid" evidence="5">
    <name>ppaby1</name>
</geneLocation>
<dbReference type="CDD" id="cd13585">
    <property type="entry name" value="PBP2_TMBP_like"/>
    <property type="match status" value="1"/>
</dbReference>
<dbReference type="PANTHER" id="PTHR43649:SF12">
    <property type="entry name" value="DIACETYLCHITOBIOSE BINDING PROTEIN DASA"/>
    <property type="match status" value="1"/>
</dbReference>
<comment type="subcellular location">
    <subcellularLocation>
        <location evidence="1">Periplasm</location>
    </subcellularLocation>
</comment>
<feature type="signal peptide" evidence="3">
    <location>
        <begin position="1"/>
        <end position="24"/>
    </location>
</feature>
<dbReference type="Proteomes" id="UP000187059">
    <property type="component" value="Plasmid pPABY1"/>
</dbReference>
<protein>
    <submittedName>
        <fullName evidence="4">Carbohydrate ABC transporter substrate-binding protein, CUT1 family</fullName>
    </submittedName>
</protein>
<dbReference type="Pfam" id="PF01547">
    <property type="entry name" value="SBP_bac_1"/>
    <property type="match status" value="1"/>
</dbReference>
<reference evidence="4 5" key="1">
    <citation type="submission" date="2016-04" db="EMBL/GenBank/DDBJ databases">
        <title>Deep-sea bacteria in the southern Pacific.</title>
        <authorList>
            <person name="Tang K."/>
        </authorList>
    </citation>
    <scope>NUCLEOTIDE SEQUENCE [LARGE SCALE GENOMIC DNA]</scope>
    <source>
        <strain evidence="4 5">JLT2014</strain>
        <plasmid evidence="5">ppaby1</plasmid>
    </source>
</reference>
<evidence type="ECO:0000256" key="1">
    <source>
        <dbReference type="ARBA" id="ARBA00004418"/>
    </source>
</evidence>
<dbReference type="SUPFAM" id="SSF53850">
    <property type="entry name" value="Periplasmic binding protein-like II"/>
    <property type="match status" value="1"/>
</dbReference>
<evidence type="ECO:0000313" key="5">
    <source>
        <dbReference type="Proteomes" id="UP000187059"/>
    </source>
</evidence>
<evidence type="ECO:0000256" key="2">
    <source>
        <dbReference type="ARBA" id="ARBA00008520"/>
    </source>
</evidence>
<dbReference type="PANTHER" id="PTHR43649">
    <property type="entry name" value="ARABINOSE-BINDING PROTEIN-RELATED"/>
    <property type="match status" value="1"/>
</dbReference>
<keyword evidence="5" id="KW-1185">Reference proteome</keyword>
<dbReference type="RefSeq" id="WP_076694981.1">
    <property type="nucleotide sequence ID" value="NZ_CP015091.1"/>
</dbReference>
<accession>A0A1P8UN81</accession>
<evidence type="ECO:0000256" key="3">
    <source>
        <dbReference type="SAM" id="SignalP"/>
    </source>
</evidence>
<dbReference type="InterPro" id="IPR050490">
    <property type="entry name" value="Bact_solute-bd_prot1"/>
</dbReference>
<sequence length="439" mass="46914" precursor="true">MKRFVNRLATGVALAALTAGVASAQDKPYEGVTLRVLSTQQPWDSAVEAMINEYEEETGARVVFDLYAFGQAVQKVGVELSTGSAAYDVFFLEASDVPRYAAGGRLAPLGEAMAADAAYDAEDLIASTREAFTYDGEIYGVPYFAATQLYYWNAEQLSEAGVDAPPATFEDMLAMCETLKEKGIAPCTALRGKPNTSENIWYWTQIMLGEGGHWVADFPNDMTPTVNSPEAVRAAEIYAELLTEHGIPGSVSAGYDDVVVAIQQGNVPMVVEGAPLAGRILDPELSKVSGKLGFAPPPGGSAGLQAPFTAQGWAVGAASRNLEAAQDFVLWATSKETVKAVTLNSPFVAVTRDSVWEDPDFIEAHGYDFGNGSFTEAYAEALAAGDPLYRLPIPEFRSMGDRVGLALQEIVTGEASAQEALDEAQEDVTRILKRGGYLD</sequence>
<dbReference type="KEGG" id="paby:Ga0080574_TMP493"/>
<dbReference type="AlphaFoldDB" id="A0A1P8UN81"/>
<keyword evidence="3" id="KW-0732">Signal</keyword>
<comment type="similarity">
    <text evidence="2">Belongs to the bacterial solute-binding protein 1 family.</text>
</comment>
<dbReference type="GO" id="GO:0042597">
    <property type="term" value="C:periplasmic space"/>
    <property type="evidence" value="ECO:0007669"/>
    <property type="project" value="UniProtKB-SubCell"/>
</dbReference>
<name>A0A1P8UN81_9RHOB</name>
<dbReference type="InterPro" id="IPR006059">
    <property type="entry name" value="SBP"/>
</dbReference>
<gene>
    <name evidence="4" type="ORF">Ga0080574_TMP493</name>
</gene>
<dbReference type="EMBL" id="CP015091">
    <property type="protein sequence ID" value="APZ50827.1"/>
    <property type="molecule type" value="Genomic_DNA"/>
</dbReference>
<dbReference type="Gene3D" id="3.40.190.10">
    <property type="entry name" value="Periplasmic binding protein-like II"/>
    <property type="match status" value="2"/>
</dbReference>
<proteinExistence type="inferred from homology"/>
<keyword evidence="4" id="KW-0614">Plasmid</keyword>